<proteinExistence type="predicted"/>
<comment type="caution">
    <text evidence="1">The sequence shown here is derived from an EMBL/GenBank/DDBJ whole genome shotgun (WGS) entry which is preliminary data.</text>
</comment>
<gene>
    <name evidence="1" type="ORF">ACFSB2_01620</name>
</gene>
<accession>A0ABW4JAR1</accession>
<organism evidence="1 2">
    <name type="scientific">Alicyclobacillus fodiniaquatilis</name>
    <dbReference type="NCBI Taxonomy" id="1661150"/>
    <lineage>
        <taxon>Bacteria</taxon>
        <taxon>Bacillati</taxon>
        <taxon>Bacillota</taxon>
        <taxon>Bacilli</taxon>
        <taxon>Bacillales</taxon>
        <taxon>Alicyclobacillaceae</taxon>
        <taxon>Alicyclobacillus</taxon>
    </lineage>
</organism>
<protein>
    <submittedName>
        <fullName evidence="1">Uncharacterized protein</fullName>
    </submittedName>
</protein>
<evidence type="ECO:0000313" key="1">
    <source>
        <dbReference type="EMBL" id="MFD1673421.1"/>
    </source>
</evidence>
<keyword evidence="2" id="KW-1185">Reference proteome</keyword>
<dbReference type="EMBL" id="JBHUCX010000004">
    <property type="protein sequence ID" value="MFD1673421.1"/>
    <property type="molecule type" value="Genomic_DNA"/>
</dbReference>
<name>A0ABW4JAR1_9BACL</name>
<reference evidence="2" key="1">
    <citation type="journal article" date="2019" name="Int. J. Syst. Evol. Microbiol.">
        <title>The Global Catalogue of Microorganisms (GCM) 10K type strain sequencing project: providing services to taxonomists for standard genome sequencing and annotation.</title>
        <authorList>
            <consortium name="The Broad Institute Genomics Platform"/>
            <consortium name="The Broad Institute Genome Sequencing Center for Infectious Disease"/>
            <person name="Wu L."/>
            <person name="Ma J."/>
        </authorList>
    </citation>
    <scope>NUCLEOTIDE SEQUENCE [LARGE SCALE GENOMIC DNA]</scope>
    <source>
        <strain evidence="2">CGMCC 1.12286</strain>
    </source>
</reference>
<dbReference type="Proteomes" id="UP001597079">
    <property type="component" value="Unassembled WGS sequence"/>
</dbReference>
<sequence>MDTYRSEAWSNAHFLVNEFLTQLLNRVRDNGYNPSLHISYDQEEHQLRLDPIILNKHDDIKQIYLQYVEACNTRDNAVEEIQSLPKLDLGF</sequence>
<evidence type="ECO:0000313" key="2">
    <source>
        <dbReference type="Proteomes" id="UP001597079"/>
    </source>
</evidence>
<dbReference type="RefSeq" id="WP_377940809.1">
    <property type="nucleotide sequence ID" value="NZ_JBHUCX010000004.1"/>
</dbReference>